<evidence type="ECO:0000313" key="3">
    <source>
        <dbReference type="Proteomes" id="UP001279734"/>
    </source>
</evidence>
<keyword evidence="1" id="KW-0472">Membrane</keyword>
<dbReference type="Proteomes" id="UP001279734">
    <property type="component" value="Unassembled WGS sequence"/>
</dbReference>
<accession>A0AAD3P6W0</accession>
<gene>
    <name evidence="2" type="ORF">Nepgr_002795</name>
</gene>
<keyword evidence="1" id="KW-0812">Transmembrane</keyword>
<comment type="caution">
    <text evidence="2">The sequence shown here is derived from an EMBL/GenBank/DDBJ whole genome shotgun (WGS) entry which is preliminary data.</text>
</comment>
<feature type="transmembrane region" description="Helical" evidence="1">
    <location>
        <begin position="128"/>
        <end position="146"/>
    </location>
</feature>
<keyword evidence="1" id="KW-1133">Transmembrane helix</keyword>
<organism evidence="2 3">
    <name type="scientific">Nepenthes gracilis</name>
    <name type="common">Slender pitcher plant</name>
    <dbReference type="NCBI Taxonomy" id="150966"/>
    <lineage>
        <taxon>Eukaryota</taxon>
        <taxon>Viridiplantae</taxon>
        <taxon>Streptophyta</taxon>
        <taxon>Embryophyta</taxon>
        <taxon>Tracheophyta</taxon>
        <taxon>Spermatophyta</taxon>
        <taxon>Magnoliopsida</taxon>
        <taxon>eudicotyledons</taxon>
        <taxon>Gunneridae</taxon>
        <taxon>Pentapetalae</taxon>
        <taxon>Caryophyllales</taxon>
        <taxon>Nepenthaceae</taxon>
        <taxon>Nepenthes</taxon>
    </lineage>
</organism>
<keyword evidence="3" id="KW-1185">Reference proteome</keyword>
<sequence>MLLLESCFWLLEARCCWNAADLAVMLGCDHVGAGVTVQFLVPVDLLKFSVEETTAGRLQAPCLCLLQAPAVDFVAGSCFVYNSTRAKIFAYPRPVVEPAKPMISCLRQGSDVQDPCARSLMHMPWWCFWSRSLLLACTAFIARWFYLLEWW</sequence>
<dbReference type="EMBL" id="BSYO01000002">
    <property type="protein sequence ID" value="GMH00956.1"/>
    <property type="molecule type" value="Genomic_DNA"/>
</dbReference>
<protein>
    <submittedName>
        <fullName evidence="2">Uncharacterized protein</fullName>
    </submittedName>
</protein>
<name>A0AAD3P6W0_NEPGR</name>
<reference evidence="2" key="1">
    <citation type="submission" date="2023-05" db="EMBL/GenBank/DDBJ databases">
        <title>Nepenthes gracilis genome sequencing.</title>
        <authorList>
            <person name="Fukushima K."/>
        </authorList>
    </citation>
    <scope>NUCLEOTIDE SEQUENCE</scope>
    <source>
        <strain evidence="2">SING2019-196</strain>
    </source>
</reference>
<dbReference type="AlphaFoldDB" id="A0AAD3P6W0"/>
<proteinExistence type="predicted"/>
<evidence type="ECO:0000256" key="1">
    <source>
        <dbReference type="SAM" id="Phobius"/>
    </source>
</evidence>
<evidence type="ECO:0000313" key="2">
    <source>
        <dbReference type="EMBL" id="GMH00956.1"/>
    </source>
</evidence>